<dbReference type="Proteomes" id="UP001159363">
    <property type="component" value="Chromosome 2"/>
</dbReference>
<organism evidence="1 2">
    <name type="scientific">Dryococelus australis</name>
    <dbReference type="NCBI Taxonomy" id="614101"/>
    <lineage>
        <taxon>Eukaryota</taxon>
        <taxon>Metazoa</taxon>
        <taxon>Ecdysozoa</taxon>
        <taxon>Arthropoda</taxon>
        <taxon>Hexapoda</taxon>
        <taxon>Insecta</taxon>
        <taxon>Pterygota</taxon>
        <taxon>Neoptera</taxon>
        <taxon>Polyneoptera</taxon>
        <taxon>Phasmatodea</taxon>
        <taxon>Verophasmatodea</taxon>
        <taxon>Anareolatae</taxon>
        <taxon>Phasmatidae</taxon>
        <taxon>Eurycanthinae</taxon>
        <taxon>Dryococelus</taxon>
    </lineage>
</organism>
<sequence length="364" mass="40558">MSQCIAVDAADSSFGSVEEDLRPHEPGRISFYTPRPSLPLLTQGIWRGGWQVRAQHLDPWHRKEQWDRHLTCGGIPRHTAVLAPDLLHGLSGSSGEIINYNWDVCPSPFTPLFLSSQLMISPSIPFPNSCPPGATVAERLAHSPPTKVNRVQSLAGGNYAGQCRWSVGFLGDLPFPPLLHIHFNVLIGSRDLAVKSRPNLFTPVLPANWVQSLARSPDFHKWESCWMMPLVGGFSRGSPVSPAPSFRHHSIFTAITLICFEDLNVELPKSLHPLTLKNHCMNCTGAMVAERLALLPPTKGNRVRSPDFCKWEWCRMMLLVGWFSRGSPVSPTPLFRRYSIFTSITLICSQDLSVKSSPNLFTFM</sequence>
<evidence type="ECO:0000313" key="1">
    <source>
        <dbReference type="EMBL" id="KAJ8891829.1"/>
    </source>
</evidence>
<accession>A0ABQ9I598</accession>
<proteinExistence type="predicted"/>
<evidence type="ECO:0000313" key="2">
    <source>
        <dbReference type="Proteomes" id="UP001159363"/>
    </source>
</evidence>
<gene>
    <name evidence="1" type="ORF">PR048_004383</name>
</gene>
<reference evidence="1 2" key="1">
    <citation type="submission" date="2023-02" db="EMBL/GenBank/DDBJ databases">
        <title>LHISI_Scaffold_Assembly.</title>
        <authorList>
            <person name="Stuart O.P."/>
            <person name="Cleave R."/>
            <person name="Magrath M.J.L."/>
            <person name="Mikheyev A.S."/>
        </authorList>
    </citation>
    <scope>NUCLEOTIDE SEQUENCE [LARGE SCALE GENOMIC DNA]</scope>
    <source>
        <strain evidence="1">Daus_M_001</strain>
        <tissue evidence="1">Leg muscle</tissue>
    </source>
</reference>
<name>A0ABQ9I598_9NEOP</name>
<comment type="caution">
    <text evidence="1">The sequence shown here is derived from an EMBL/GenBank/DDBJ whole genome shotgun (WGS) entry which is preliminary data.</text>
</comment>
<dbReference type="EMBL" id="JARBHB010000002">
    <property type="protein sequence ID" value="KAJ8891829.1"/>
    <property type="molecule type" value="Genomic_DNA"/>
</dbReference>
<keyword evidence="2" id="KW-1185">Reference proteome</keyword>
<protein>
    <submittedName>
        <fullName evidence="1">Uncharacterized protein</fullName>
    </submittedName>
</protein>